<dbReference type="InterPro" id="IPR012337">
    <property type="entry name" value="RNaseH-like_sf"/>
</dbReference>
<dbReference type="PROSITE" id="PS50994">
    <property type="entry name" value="INTEGRASE"/>
    <property type="match status" value="1"/>
</dbReference>
<name>A0AAV1ZP55_9ARAC</name>
<dbReference type="PANTHER" id="PTHR37984">
    <property type="entry name" value="PROTEIN CBG26694"/>
    <property type="match status" value="1"/>
</dbReference>
<gene>
    <name evidence="3" type="ORF">LARSCL_LOCUS6615</name>
</gene>
<dbReference type="SUPFAM" id="SSF56672">
    <property type="entry name" value="DNA/RNA polymerases"/>
    <property type="match status" value="1"/>
</dbReference>
<dbReference type="GO" id="GO:0015074">
    <property type="term" value="P:DNA integration"/>
    <property type="evidence" value="ECO:0007669"/>
    <property type="project" value="InterPro"/>
</dbReference>
<dbReference type="InterPro" id="IPR021109">
    <property type="entry name" value="Peptidase_aspartic_dom_sf"/>
</dbReference>
<dbReference type="Gene3D" id="3.30.420.10">
    <property type="entry name" value="Ribonuclease H-like superfamily/Ribonuclease H"/>
    <property type="match status" value="1"/>
</dbReference>
<sequence length="597" mass="67925">MYEIKNDNLFIDTVEVNSLASNQKSWFKYLKINNVKVLFKLDTGAETNVIPLSTFKTLNLDLKCEKTNTVLLSFGNYKITPIGKVTLFCCINDIDDKIPIEFIIVDNACGKPILGLQTCCELGLIQRIDSVKLEKQNVIDLYKNVFNGLGKFPGEPYKIVLKENASPVVHPPRRIPQAINQKLKLTLRQLEKRGIISKVNKPTDWVQSLVVVEKPNGDLRICLDPRDLNKVLKREHHVIPSPEDIICRLEGKQVFSVLDLKDGFWQIPLDTSSADICTFNSPFGRFQFKRMPFGLASAPENMLGLIHEAHFGIEKCKNRAREIFYWPGISRDIEELVYKCQICEKFRKQNPKEPLIPHSIPSKPFEKIAADVLEFANQNYLVIIDYYSKWIEFFLLKDKTANEIIQKLKCTFAKYGIPNELVCDNNPFNSYLFKKFADDWDFELKFSSPRFPQSNGMAEKAVGIVKNILRKVQDVNIGLMEYRNTPISGLDLISVGIYIQEVWLLDFVVKTAEEWAMLHTVLGIVPFLFTSLACAGSDIAEEQTLNIIGCLLSAVTSYPSIAKGPLGLGLLPGTHYKVSGSFCEKKTLSYCNYKFFR</sequence>
<dbReference type="InterPro" id="IPR036397">
    <property type="entry name" value="RNaseH_sf"/>
</dbReference>
<evidence type="ECO:0000256" key="1">
    <source>
        <dbReference type="ARBA" id="ARBA00012493"/>
    </source>
</evidence>
<dbReference type="Gene3D" id="1.10.340.70">
    <property type="match status" value="1"/>
</dbReference>
<dbReference type="Proteomes" id="UP001497382">
    <property type="component" value="Unassembled WGS sequence"/>
</dbReference>
<keyword evidence="4" id="KW-1185">Reference proteome</keyword>
<comment type="caution">
    <text evidence="3">The sequence shown here is derived from an EMBL/GenBank/DDBJ whole genome shotgun (WGS) entry which is preliminary data.</text>
</comment>
<dbReference type="GO" id="GO:0003676">
    <property type="term" value="F:nucleic acid binding"/>
    <property type="evidence" value="ECO:0007669"/>
    <property type="project" value="InterPro"/>
</dbReference>
<dbReference type="FunFam" id="3.10.10.10:FF:000003">
    <property type="entry name" value="Retrovirus-related Pol polyprotein from transposon 297-like Protein"/>
    <property type="match status" value="1"/>
</dbReference>
<evidence type="ECO:0000313" key="3">
    <source>
        <dbReference type="EMBL" id="CAL1272855.1"/>
    </source>
</evidence>
<dbReference type="SUPFAM" id="SSF50630">
    <property type="entry name" value="Acid proteases"/>
    <property type="match status" value="1"/>
</dbReference>
<organism evidence="3 4">
    <name type="scientific">Larinioides sclopetarius</name>
    <dbReference type="NCBI Taxonomy" id="280406"/>
    <lineage>
        <taxon>Eukaryota</taxon>
        <taxon>Metazoa</taxon>
        <taxon>Ecdysozoa</taxon>
        <taxon>Arthropoda</taxon>
        <taxon>Chelicerata</taxon>
        <taxon>Arachnida</taxon>
        <taxon>Araneae</taxon>
        <taxon>Araneomorphae</taxon>
        <taxon>Entelegynae</taxon>
        <taxon>Araneoidea</taxon>
        <taxon>Araneidae</taxon>
        <taxon>Larinioides</taxon>
    </lineage>
</organism>
<reference evidence="3 4" key="1">
    <citation type="submission" date="2024-04" db="EMBL/GenBank/DDBJ databases">
        <authorList>
            <person name="Rising A."/>
            <person name="Reimegard J."/>
            <person name="Sonavane S."/>
            <person name="Akerstrom W."/>
            <person name="Nylinder S."/>
            <person name="Hedman E."/>
            <person name="Kallberg Y."/>
        </authorList>
    </citation>
    <scope>NUCLEOTIDE SEQUENCE [LARGE SCALE GENOMIC DNA]</scope>
</reference>
<dbReference type="Pfam" id="PF00665">
    <property type="entry name" value="rve"/>
    <property type="match status" value="1"/>
</dbReference>
<dbReference type="InterPro" id="IPR001584">
    <property type="entry name" value="Integrase_cat-core"/>
</dbReference>
<dbReference type="SUPFAM" id="SSF53098">
    <property type="entry name" value="Ribonuclease H-like"/>
    <property type="match status" value="1"/>
</dbReference>
<dbReference type="Gene3D" id="2.40.70.10">
    <property type="entry name" value="Acid Proteases"/>
    <property type="match status" value="1"/>
</dbReference>
<evidence type="ECO:0000313" key="4">
    <source>
        <dbReference type="Proteomes" id="UP001497382"/>
    </source>
</evidence>
<dbReference type="EC" id="2.7.7.49" evidence="1"/>
<feature type="domain" description="Integrase catalytic" evidence="2">
    <location>
        <begin position="360"/>
        <end position="534"/>
    </location>
</feature>
<dbReference type="Pfam" id="PF17921">
    <property type="entry name" value="Integrase_H2C2"/>
    <property type="match status" value="1"/>
</dbReference>
<dbReference type="PANTHER" id="PTHR37984:SF7">
    <property type="entry name" value="INTEGRASE CATALYTIC DOMAIN-CONTAINING PROTEIN"/>
    <property type="match status" value="1"/>
</dbReference>
<dbReference type="InterPro" id="IPR043502">
    <property type="entry name" value="DNA/RNA_pol_sf"/>
</dbReference>
<dbReference type="GO" id="GO:0003964">
    <property type="term" value="F:RNA-directed DNA polymerase activity"/>
    <property type="evidence" value="ECO:0007669"/>
    <property type="project" value="UniProtKB-EC"/>
</dbReference>
<dbReference type="GO" id="GO:0042575">
    <property type="term" value="C:DNA polymerase complex"/>
    <property type="evidence" value="ECO:0007669"/>
    <property type="project" value="UniProtKB-ARBA"/>
</dbReference>
<dbReference type="InterPro" id="IPR050951">
    <property type="entry name" value="Retrovirus_Pol_polyprotein"/>
</dbReference>
<proteinExistence type="predicted"/>
<accession>A0AAV1ZP55</accession>
<dbReference type="CDD" id="cd01647">
    <property type="entry name" value="RT_LTR"/>
    <property type="match status" value="1"/>
</dbReference>
<evidence type="ECO:0000259" key="2">
    <source>
        <dbReference type="PROSITE" id="PS50994"/>
    </source>
</evidence>
<protein>
    <recommendedName>
        <fullName evidence="1">RNA-directed DNA polymerase</fullName>
        <ecNumber evidence="1">2.7.7.49</ecNumber>
    </recommendedName>
</protein>
<dbReference type="FunFam" id="3.30.420.10:FF:000063">
    <property type="entry name" value="Retrovirus-related Pol polyprotein from transposon 297-like Protein"/>
    <property type="match status" value="1"/>
</dbReference>
<dbReference type="AlphaFoldDB" id="A0AAV1ZP55"/>
<dbReference type="InterPro" id="IPR041588">
    <property type="entry name" value="Integrase_H2C2"/>
</dbReference>
<dbReference type="EMBL" id="CAXIEN010000064">
    <property type="protein sequence ID" value="CAL1272855.1"/>
    <property type="molecule type" value="Genomic_DNA"/>
</dbReference>
<dbReference type="Gene3D" id="3.10.10.10">
    <property type="entry name" value="HIV Type 1 Reverse Transcriptase, subunit A, domain 1"/>
    <property type="match status" value="1"/>
</dbReference>